<evidence type="ECO:0000313" key="2">
    <source>
        <dbReference type="Proteomes" id="UP000295724"/>
    </source>
</evidence>
<dbReference type="EMBL" id="SNZB01000002">
    <property type="protein sequence ID" value="TDR22304.1"/>
    <property type="molecule type" value="Genomic_DNA"/>
</dbReference>
<sequence>MNDYIDKIIGFYFDGGFDQMIIDGELSGEEIKRYGSLAVLFHHSFGDISDFTDEEKEDAYSLVESLYIFLEVELMFGESIGGKLIDEIGYEICSGYDFDADKYRNEIEKGVALIQSKGLELFKLIQ</sequence>
<evidence type="ECO:0000313" key="1">
    <source>
        <dbReference type="EMBL" id="TDR22304.1"/>
    </source>
</evidence>
<comment type="caution">
    <text evidence="1">The sequence shown here is derived from an EMBL/GenBank/DDBJ whole genome shotgun (WGS) entry which is preliminary data.</text>
</comment>
<dbReference type="RefSeq" id="WP_099018959.1">
    <property type="nucleotide sequence ID" value="NZ_NIHB01000002.1"/>
</dbReference>
<proteinExistence type="predicted"/>
<dbReference type="AlphaFoldDB" id="A0A4R6XVR8"/>
<keyword evidence="2" id="KW-1185">Reference proteome</keyword>
<name>A0A4R6XVR8_9GAMM</name>
<reference evidence="1 2" key="1">
    <citation type="submission" date="2019-03" db="EMBL/GenBank/DDBJ databases">
        <title>Genomic Encyclopedia of Type Strains, Phase IV (KMG-IV): sequencing the most valuable type-strain genomes for metagenomic binning, comparative biology and taxonomic classification.</title>
        <authorList>
            <person name="Goeker M."/>
        </authorList>
    </citation>
    <scope>NUCLEOTIDE SEQUENCE [LARGE SCALE GENOMIC DNA]</scope>
    <source>
        <strain evidence="1 2">DSM 25488</strain>
    </source>
</reference>
<accession>A0A4R6XVR8</accession>
<dbReference type="Proteomes" id="UP000295724">
    <property type="component" value="Unassembled WGS sequence"/>
</dbReference>
<organism evidence="1 2">
    <name type="scientific">Marinicella litoralis</name>
    <dbReference type="NCBI Taxonomy" id="644220"/>
    <lineage>
        <taxon>Bacteria</taxon>
        <taxon>Pseudomonadati</taxon>
        <taxon>Pseudomonadota</taxon>
        <taxon>Gammaproteobacteria</taxon>
        <taxon>Lysobacterales</taxon>
        <taxon>Marinicellaceae</taxon>
        <taxon>Marinicella</taxon>
    </lineage>
</organism>
<gene>
    <name evidence="1" type="ORF">C8D91_0782</name>
</gene>
<protein>
    <submittedName>
        <fullName evidence="1">Uncharacterized protein</fullName>
    </submittedName>
</protein>